<feature type="domain" description="Beta-lactamase-related" evidence="1">
    <location>
        <begin position="19"/>
        <end position="365"/>
    </location>
</feature>
<comment type="caution">
    <text evidence="2">The sequence shown here is derived from an EMBL/GenBank/DDBJ whole genome shotgun (WGS) entry which is preliminary data.</text>
</comment>
<name>A0ABR3CY09_9PEZI</name>
<keyword evidence="3" id="KW-1185">Reference proteome</keyword>
<sequence>MAPAPKVHGHCAPHLQPVADLLQQHLATGGELGASLVVNVRGRDILDLYGGHADAARTRPWESSTIAPVWSTTKCVAALAALVLVSRGLLDPRSRVAAYWPAFAANGKEKVEVRHVLAHASGVSGWDAPVTLDDVLDVPAATALLAAQRPWWEPGTAAAYHSFTLGHLLGELVRRVTGKTLKAFVADELAGPLAADFQIGAREDDWGRVADVVPPAEWARPPQAAGEGASVAAKTMRNPTFDIAVANTPTWRRAELGAASGFGNARGVARIMSAVSLGGAVDGHELLSRETVELIFEEQVRGVDLATGQHLRRGLGFALTGRDTSTNWIPEGKICFWGGLGGSIVIMDVERQMTISYVMNKMEMVGLGNDRTKEYVRAIYACMGVDF</sequence>
<dbReference type="GeneID" id="92005466"/>
<dbReference type="SUPFAM" id="SSF56601">
    <property type="entry name" value="beta-lactamase/transpeptidase-like"/>
    <property type="match status" value="1"/>
</dbReference>
<reference evidence="2 3" key="1">
    <citation type="submission" date="2024-02" db="EMBL/GenBank/DDBJ databases">
        <title>De novo assembly and annotation of 12 fungi associated with fruit tree decline syndrome in Ontario, Canada.</title>
        <authorList>
            <person name="Sulman M."/>
            <person name="Ellouze W."/>
            <person name="Ilyukhin E."/>
        </authorList>
    </citation>
    <scope>NUCLEOTIDE SEQUENCE [LARGE SCALE GENOMIC DNA]</scope>
    <source>
        <strain evidence="2 3">FDS-637</strain>
    </source>
</reference>
<evidence type="ECO:0000313" key="2">
    <source>
        <dbReference type="EMBL" id="KAL0265414.1"/>
    </source>
</evidence>
<dbReference type="Proteomes" id="UP001430584">
    <property type="component" value="Unassembled WGS sequence"/>
</dbReference>
<dbReference type="InterPro" id="IPR052907">
    <property type="entry name" value="Beta-lactamase/esterase"/>
</dbReference>
<dbReference type="EMBL" id="JAJVCZ030000001">
    <property type="protein sequence ID" value="KAL0265414.1"/>
    <property type="molecule type" value="Genomic_DNA"/>
</dbReference>
<proteinExistence type="predicted"/>
<gene>
    <name evidence="2" type="ORF">SLS55_001381</name>
</gene>
<dbReference type="InterPro" id="IPR012338">
    <property type="entry name" value="Beta-lactam/transpept-like"/>
</dbReference>
<dbReference type="Gene3D" id="3.40.710.10">
    <property type="entry name" value="DD-peptidase/beta-lactamase superfamily"/>
    <property type="match status" value="1"/>
</dbReference>
<accession>A0ABR3CY09</accession>
<dbReference type="RefSeq" id="XP_066638154.1">
    <property type="nucleotide sequence ID" value="XM_066772875.1"/>
</dbReference>
<dbReference type="InterPro" id="IPR001466">
    <property type="entry name" value="Beta-lactam-related"/>
</dbReference>
<organism evidence="2 3">
    <name type="scientific">Diplodia seriata</name>
    <dbReference type="NCBI Taxonomy" id="420778"/>
    <lineage>
        <taxon>Eukaryota</taxon>
        <taxon>Fungi</taxon>
        <taxon>Dikarya</taxon>
        <taxon>Ascomycota</taxon>
        <taxon>Pezizomycotina</taxon>
        <taxon>Dothideomycetes</taxon>
        <taxon>Dothideomycetes incertae sedis</taxon>
        <taxon>Botryosphaeriales</taxon>
        <taxon>Botryosphaeriaceae</taxon>
        <taxon>Diplodia</taxon>
    </lineage>
</organism>
<protein>
    <recommendedName>
        <fullName evidence="1">Beta-lactamase-related domain-containing protein</fullName>
    </recommendedName>
</protein>
<dbReference type="Pfam" id="PF00144">
    <property type="entry name" value="Beta-lactamase"/>
    <property type="match status" value="1"/>
</dbReference>
<dbReference type="PANTHER" id="PTHR43319">
    <property type="entry name" value="BETA-LACTAMASE-RELATED"/>
    <property type="match status" value="1"/>
</dbReference>
<evidence type="ECO:0000259" key="1">
    <source>
        <dbReference type="Pfam" id="PF00144"/>
    </source>
</evidence>
<evidence type="ECO:0000313" key="3">
    <source>
        <dbReference type="Proteomes" id="UP001430584"/>
    </source>
</evidence>
<dbReference type="PANTHER" id="PTHR43319:SF3">
    <property type="entry name" value="BETA-LACTAMASE-RELATED DOMAIN-CONTAINING PROTEIN"/>
    <property type="match status" value="1"/>
</dbReference>